<organism evidence="1">
    <name type="scientific">Arion vulgaris</name>
    <dbReference type="NCBI Taxonomy" id="1028688"/>
    <lineage>
        <taxon>Eukaryota</taxon>
        <taxon>Metazoa</taxon>
        <taxon>Spiralia</taxon>
        <taxon>Lophotrochozoa</taxon>
        <taxon>Mollusca</taxon>
        <taxon>Gastropoda</taxon>
        <taxon>Heterobranchia</taxon>
        <taxon>Euthyneura</taxon>
        <taxon>Panpulmonata</taxon>
        <taxon>Eupulmonata</taxon>
        <taxon>Stylommatophora</taxon>
        <taxon>Helicina</taxon>
        <taxon>Arionoidea</taxon>
        <taxon>Arionidae</taxon>
        <taxon>Arion</taxon>
    </lineage>
</organism>
<reference evidence="1" key="1">
    <citation type="submission" date="2014-12" db="EMBL/GenBank/DDBJ databases">
        <title>Insight into the proteome of Arion vulgaris.</title>
        <authorList>
            <person name="Aradska J."/>
            <person name="Bulat T."/>
            <person name="Smidak R."/>
            <person name="Sarate P."/>
            <person name="Gangsoo J."/>
            <person name="Sialana F."/>
            <person name="Bilban M."/>
            <person name="Lubec G."/>
        </authorList>
    </citation>
    <scope>NUCLEOTIDE SEQUENCE</scope>
    <source>
        <tissue evidence="1">Skin</tissue>
    </source>
</reference>
<evidence type="ECO:0008006" key="2">
    <source>
        <dbReference type="Google" id="ProtNLM"/>
    </source>
</evidence>
<accession>A0A0B6YHT5</accession>
<name>A0A0B6YHT5_9EUPU</name>
<dbReference type="Gene3D" id="2.60.120.200">
    <property type="match status" value="1"/>
</dbReference>
<gene>
    <name evidence="1" type="primary">ORF25865</name>
</gene>
<dbReference type="SUPFAM" id="SSF49899">
    <property type="entry name" value="Concanavalin A-like lectins/glucanases"/>
    <property type="match status" value="1"/>
</dbReference>
<sequence length="99" mass="11567">RSSWEARYNGLNPRTWYFVEVSWSVNGGIFLYVNGQEVGQQRRDSVLRERRSTRETKAFLGRSNEGGRREQLNEAILDDLDIYYGTREMLSKIAFIKTG</sequence>
<feature type="non-terminal residue" evidence="1">
    <location>
        <position position="1"/>
    </location>
</feature>
<protein>
    <recommendedName>
        <fullName evidence="2">LamG domain-containing protein</fullName>
    </recommendedName>
</protein>
<dbReference type="InterPro" id="IPR013320">
    <property type="entry name" value="ConA-like_dom_sf"/>
</dbReference>
<dbReference type="AlphaFoldDB" id="A0A0B6YHT5"/>
<proteinExistence type="predicted"/>
<dbReference type="EMBL" id="HACG01008854">
    <property type="protein sequence ID" value="CEK55719.1"/>
    <property type="molecule type" value="Transcribed_RNA"/>
</dbReference>
<feature type="non-terminal residue" evidence="1">
    <location>
        <position position="99"/>
    </location>
</feature>
<evidence type="ECO:0000313" key="1">
    <source>
        <dbReference type="EMBL" id="CEK55719.1"/>
    </source>
</evidence>
<dbReference type="Pfam" id="PF13385">
    <property type="entry name" value="Laminin_G_3"/>
    <property type="match status" value="1"/>
</dbReference>